<dbReference type="InterPro" id="IPR036909">
    <property type="entry name" value="Cyt_c-like_dom_sf"/>
</dbReference>
<protein>
    <recommendedName>
        <fullName evidence="6">Cytochrome c domain-containing protein</fullName>
    </recommendedName>
</protein>
<evidence type="ECO:0000259" key="6">
    <source>
        <dbReference type="PROSITE" id="PS51007"/>
    </source>
</evidence>
<evidence type="ECO:0000256" key="4">
    <source>
        <dbReference type="PROSITE-ProRule" id="PRU00433"/>
    </source>
</evidence>
<dbReference type="AlphaFoldDB" id="A0A7W7Y9T1"/>
<dbReference type="GO" id="GO:0046872">
    <property type="term" value="F:metal ion binding"/>
    <property type="evidence" value="ECO:0007669"/>
    <property type="project" value="UniProtKB-KW"/>
</dbReference>
<keyword evidence="1 4" id="KW-0349">Heme</keyword>
<feature type="chain" id="PRO_5030594868" description="Cytochrome c domain-containing protein" evidence="5">
    <location>
        <begin position="19"/>
        <end position="153"/>
    </location>
</feature>
<organism evidence="7 8">
    <name type="scientific">Prosthecobacter vanneervenii</name>
    <dbReference type="NCBI Taxonomy" id="48466"/>
    <lineage>
        <taxon>Bacteria</taxon>
        <taxon>Pseudomonadati</taxon>
        <taxon>Verrucomicrobiota</taxon>
        <taxon>Verrucomicrobiia</taxon>
        <taxon>Verrucomicrobiales</taxon>
        <taxon>Verrucomicrobiaceae</taxon>
        <taxon>Prosthecobacter</taxon>
    </lineage>
</organism>
<name>A0A7W7Y9T1_9BACT</name>
<comment type="caution">
    <text evidence="7">The sequence shown here is derived from an EMBL/GenBank/DDBJ whole genome shotgun (WGS) entry which is preliminary data.</text>
</comment>
<proteinExistence type="predicted"/>
<evidence type="ECO:0000256" key="5">
    <source>
        <dbReference type="SAM" id="SignalP"/>
    </source>
</evidence>
<dbReference type="PANTHER" id="PTHR35889:SF3">
    <property type="entry name" value="F-BOX DOMAIN-CONTAINING PROTEIN"/>
    <property type="match status" value="1"/>
</dbReference>
<evidence type="ECO:0000256" key="1">
    <source>
        <dbReference type="ARBA" id="ARBA00022617"/>
    </source>
</evidence>
<reference evidence="7 8" key="1">
    <citation type="submission" date="2020-08" db="EMBL/GenBank/DDBJ databases">
        <title>Genomic Encyclopedia of Type Strains, Phase IV (KMG-IV): sequencing the most valuable type-strain genomes for metagenomic binning, comparative biology and taxonomic classification.</title>
        <authorList>
            <person name="Goeker M."/>
        </authorList>
    </citation>
    <scope>NUCLEOTIDE SEQUENCE [LARGE SCALE GENOMIC DNA]</scope>
    <source>
        <strain evidence="7 8">DSM 12252</strain>
    </source>
</reference>
<evidence type="ECO:0000256" key="2">
    <source>
        <dbReference type="ARBA" id="ARBA00022723"/>
    </source>
</evidence>
<dbReference type="PROSITE" id="PS51257">
    <property type="entry name" value="PROKAR_LIPOPROTEIN"/>
    <property type="match status" value="1"/>
</dbReference>
<feature type="domain" description="Cytochrome c" evidence="6">
    <location>
        <begin position="30"/>
        <end position="128"/>
    </location>
</feature>
<feature type="signal peptide" evidence="5">
    <location>
        <begin position="1"/>
        <end position="18"/>
    </location>
</feature>
<keyword evidence="2 4" id="KW-0479">Metal-binding</keyword>
<keyword evidence="8" id="KW-1185">Reference proteome</keyword>
<keyword evidence="5" id="KW-0732">Signal</keyword>
<dbReference type="InterPro" id="IPR009056">
    <property type="entry name" value="Cyt_c-like_dom"/>
</dbReference>
<dbReference type="PROSITE" id="PS51007">
    <property type="entry name" value="CYTC"/>
    <property type="match status" value="1"/>
</dbReference>
<evidence type="ECO:0000313" key="8">
    <source>
        <dbReference type="Proteomes" id="UP000590740"/>
    </source>
</evidence>
<keyword evidence="3 4" id="KW-0408">Iron</keyword>
<dbReference type="RefSeq" id="WP_184339010.1">
    <property type="nucleotide sequence ID" value="NZ_JACHIG010000003.1"/>
</dbReference>
<dbReference type="PANTHER" id="PTHR35889">
    <property type="entry name" value="CYCLOINULO-OLIGOSACCHARIDE FRUCTANOTRANSFERASE-RELATED"/>
    <property type="match status" value="1"/>
</dbReference>
<dbReference type="InterPro" id="IPR011429">
    <property type="entry name" value="Cyt_c_Planctomycete-type"/>
</dbReference>
<accession>A0A7W7Y9T1</accession>
<dbReference type="GO" id="GO:0020037">
    <property type="term" value="F:heme binding"/>
    <property type="evidence" value="ECO:0007669"/>
    <property type="project" value="InterPro"/>
</dbReference>
<dbReference type="Pfam" id="PF07635">
    <property type="entry name" value="PSCyt1"/>
    <property type="match status" value="1"/>
</dbReference>
<gene>
    <name evidence="7" type="ORF">HNQ65_001644</name>
</gene>
<dbReference type="EMBL" id="JACHIG010000003">
    <property type="protein sequence ID" value="MBB5032067.1"/>
    <property type="molecule type" value="Genomic_DNA"/>
</dbReference>
<evidence type="ECO:0000256" key="3">
    <source>
        <dbReference type="ARBA" id="ARBA00023004"/>
    </source>
</evidence>
<sequence length="153" mass="16900">MKCFAVVFCLCLGLWSLAACSHKTDPTHPFKAVAGYEYFMQYVKPLLQTRCLACHSGSQPPAGLSLVQRSGLYAPRKYGRAYVVPGDPYASRLLTSVADGGNHPGLHHGLMLDGSEVDILYEWIEDGAYWPDNPAGFLQPQVIVMRKKGLLER</sequence>
<dbReference type="Proteomes" id="UP000590740">
    <property type="component" value="Unassembled WGS sequence"/>
</dbReference>
<dbReference type="GO" id="GO:0009055">
    <property type="term" value="F:electron transfer activity"/>
    <property type="evidence" value="ECO:0007669"/>
    <property type="project" value="InterPro"/>
</dbReference>
<dbReference type="SUPFAM" id="SSF46626">
    <property type="entry name" value="Cytochrome c"/>
    <property type="match status" value="1"/>
</dbReference>
<evidence type="ECO:0000313" key="7">
    <source>
        <dbReference type="EMBL" id="MBB5032067.1"/>
    </source>
</evidence>